<dbReference type="EMBL" id="BART01020022">
    <property type="protein sequence ID" value="GAG99124.1"/>
    <property type="molecule type" value="Genomic_DNA"/>
</dbReference>
<gene>
    <name evidence="1" type="ORF">S01H4_37295</name>
</gene>
<feature type="non-terminal residue" evidence="1">
    <location>
        <position position="293"/>
    </location>
</feature>
<sequence length="293" mass="33579">PTYAIAMVLYKKGEVEKAKIFLEKQFKKKKEIIYYLCLTLFDLILADKASAEKKIIKGLKLIETKPPDISTQTDSFLNISQCYYEIEDFKDSLDFSKKVTKLTHPQGREHNIASAFMKINEFNLKKEKDLDINEELSRLKEIGCIYDYAYLGKLRIESLMRSDLKQEQIQEIAEELNGIKEIFESLGAGLELDRTKKLQARLFPIILKDYSRRVISVQYLDTFSKLAELISSDLGNEDFAQHILDLVVKTTNAERGALFMKTPKGLEFIAGRDIDQTTIKDAGELSHTAIQDS</sequence>
<comment type="caution">
    <text evidence="1">The sequence shown here is derived from an EMBL/GenBank/DDBJ whole genome shotgun (WGS) entry which is preliminary data.</text>
</comment>
<dbReference type="Gene3D" id="1.25.40.10">
    <property type="entry name" value="Tetratricopeptide repeat domain"/>
    <property type="match status" value="1"/>
</dbReference>
<feature type="non-terminal residue" evidence="1">
    <location>
        <position position="1"/>
    </location>
</feature>
<evidence type="ECO:0008006" key="2">
    <source>
        <dbReference type="Google" id="ProtNLM"/>
    </source>
</evidence>
<dbReference type="InterPro" id="IPR011990">
    <property type="entry name" value="TPR-like_helical_dom_sf"/>
</dbReference>
<evidence type="ECO:0000313" key="1">
    <source>
        <dbReference type="EMBL" id="GAG99124.1"/>
    </source>
</evidence>
<name>X1BTN5_9ZZZZ</name>
<proteinExistence type="predicted"/>
<accession>X1BTN5</accession>
<organism evidence="1">
    <name type="scientific">marine sediment metagenome</name>
    <dbReference type="NCBI Taxonomy" id="412755"/>
    <lineage>
        <taxon>unclassified sequences</taxon>
        <taxon>metagenomes</taxon>
        <taxon>ecological metagenomes</taxon>
    </lineage>
</organism>
<protein>
    <recommendedName>
        <fullName evidence="2">MalT-like TPR region domain-containing protein</fullName>
    </recommendedName>
</protein>
<reference evidence="1" key="1">
    <citation type="journal article" date="2014" name="Front. Microbiol.">
        <title>High frequency of phylogenetically diverse reductive dehalogenase-homologous genes in deep subseafloor sedimentary metagenomes.</title>
        <authorList>
            <person name="Kawai M."/>
            <person name="Futagami T."/>
            <person name="Toyoda A."/>
            <person name="Takaki Y."/>
            <person name="Nishi S."/>
            <person name="Hori S."/>
            <person name="Arai W."/>
            <person name="Tsubouchi T."/>
            <person name="Morono Y."/>
            <person name="Uchiyama I."/>
            <person name="Ito T."/>
            <person name="Fujiyama A."/>
            <person name="Inagaki F."/>
            <person name="Takami H."/>
        </authorList>
    </citation>
    <scope>NUCLEOTIDE SEQUENCE</scope>
    <source>
        <strain evidence="1">Expedition CK06-06</strain>
    </source>
</reference>
<dbReference type="AlphaFoldDB" id="X1BTN5"/>